<feature type="domain" description="TonB-dependent receptor plug" evidence="14">
    <location>
        <begin position="50"/>
        <end position="162"/>
    </location>
</feature>
<evidence type="ECO:0000256" key="2">
    <source>
        <dbReference type="ARBA" id="ARBA00009810"/>
    </source>
</evidence>
<proteinExistence type="inferred from homology"/>
<accession>A0ABY6B1U7</accession>
<dbReference type="Pfam" id="PF00593">
    <property type="entry name" value="TonB_dep_Rec_b-barrel"/>
    <property type="match status" value="1"/>
</dbReference>
<feature type="chain" id="PRO_5047194325" evidence="12">
    <location>
        <begin position="25"/>
        <end position="973"/>
    </location>
</feature>
<evidence type="ECO:0000256" key="3">
    <source>
        <dbReference type="ARBA" id="ARBA00022448"/>
    </source>
</evidence>
<dbReference type="PROSITE" id="PS52016">
    <property type="entry name" value="TONB_DEPENDENT_REC_3"/>
    <property type="match status" value="1"/>
</dbReference>
<evidence type="ECO:0000256" key="1">
    <source>
        <dbReference type="ARBA" id="ARBA00004571"/>
    </source>
</evidence>
<evidence type="ECO:0000256" key="8">
    <source>
        <dbReference type="ARBA" id="ARBA00023170"/>
    </source>
</evidence>
<evidence type="ECO:0000256" key="11">
    <source>
        <dbReference type="RuleBase" id="RU003357"/>
    </source>
</evidence>
<dbReference type="InterPro" id="IPR012910">
    <property type="entry name" value="Plug_dom"/>
</dbReference>
<keyword evidence="8 15" id="KW-0675">Receptor</keyword>
<evidence type="ECO:0000256" key="9">
    <source>
        <dbReference type="ARBA" id="ARBA00023237"/>
    </source>
</evidence>
<dbReference type="InterPro" id="IPR037066">
    <property type="entry name" value="Plug_dom_sf"/>
</dbReference>
<keyword evidence="12" id="KW-0732">Signal</keyword>
<feature type="domain" description="TonB-dependent receptor-like beta-barrel" evidence="13">
    <location>
        <begin position="367"/>
        <end position="931"/>
    </location>
</feature>
<dbReference type="RefSeq" id="WP_261757721.1">
    <property type="nucleotide sequence ID" value="NZ_CP104562.2"/>
</dbReference>
<evidence type="ECO:0000313" key="15">
    <source>
        <dbReference type="EMBL" id="UXH77959.1"/>
    </source>
</evidence>
<protein>
    <submittedName>
        <fullName evidence="15">TonB-dependent receptor</fullName>
    </submittedName>
</protein>
<gene>
    <name evidence="15" type="ORF">N4261_23865</name>
</gene>
<dbReference type="SUPFAM" id="SSF56935">
    <property type="entry name" value="Porins"/>
    <property type="match status" value="1"/>
</dbReference>
<dbReference type="Gene3D" id="2.170.130.10">
    <property type="entry name" value="TonB-dependent receptor, plug domain"/>
    <property type="match status" value="1"/>
</dbReference>
<name>A0ABY6B1U7_9BURK</name>
<organism evidence="15 16">
    <name type="scientific">Roseateles amylovorans</name>
    <dbReference type="NCBI Taxonomy" id="2978473"/>
    <lineage>
        <taxon>Bacteria</taxon>
        <taxon>Pseudomonadati</taxon>
        <taxon>Pseudomonadota</taxon>
        <taxon>Betaproteobacteria</taxon>
        <taxon>Burkholderiales</taxon>
        <taxon>Sphaerotilaceae</taxon>
        <taxon>Roseateles</taxon>
    </lineage>
</organism>
<evidence type="ECO:0000256" key="12">
    <source>
        <dbReference type="SAM" id="SignalP"/>
    </source>
</evidence>
<sequence length="973" mass="104246">MHQRSKLSIAALLALGGLSGFAQAQQTSQAPQQIERVEITGSRIRQIDTETAQPVEKITAEAIQRSGLVSLGDVLNQLTAAGSPDFSKGSVLTSNREQGGQYINLRNLGSQRLLVLVNGKRWTQSVDGYTDISTIPAALVDHIDVLKDGASSIYGSDAIAGVVNVVLKKSMDGGKISLYYGANEKGDGQTKDASVAYGVSNEKGSLMFAVSANKTDPVWAKDRAITAASYGSDADRYPYSFGTSAWGRIRQVNPTTGTATGFNQMVNHTGSYLGDGTGSASNVSSNYHAYSSSNLDDTFNSSSQMMFQAANEQKSMFVKGNLELSPVLRFNSTAMFSERKSTSQVAGYPLNSLSQPNYPVYIDKDSYYNPYGNQAADVAAGAGQDLFFYRRTIEVPRVTVNNNRTTHLDAGLEGDFSLLGNPWNWDVGVNFSKQDGTVTSTGNLNLANLKSALGPSFKNASGVVQCGTAANPIPLTQCVPFDILGGPSASTQAALDYVMAKLTSEYGSSTRSVTANVSGELYKLPAGNIGVAAGVEYRTQSGFDQPDELAHSGLSTDLAGNATYGKYSVKEGYVEVNVPLLKKVPLAELLSVNLASRYSDYSTYGSTTNSKASFMWKPVTDLLTRGTFAQGFRAPPLGNTFGGGQQSFDTFVDPCDTVNGAAKNGGDVLARCIASGTSSSYRQLVQSGSVAASTGGQSLYPFNASLGNSTLKPENAKTRTLGLVYNPSWMQGLDLGLDWYRVTVKNAISSLSASYVLNQCYVQGVSEFCSGVTRDANGQVATLSRGYANLGELETSGVDLSVNYRFPKTAYGQFAIRTESSFVTKYRQKSTPTADWVSYLGEYGYNRLKSNLSLNWGYGPWVATFSSRYYSAVKDSCWDTEDTSTCTNPTGSASWGEGAGYNRQGAVFYHDLSVGYTFGWKGQLLVGANNVFDKKPRVVLNANYSAGGNSSSSSVDPDVPVDRYLWVRYNQPF</sequence>
<comment type="similarity">
    <text evidence="2 10 11">Belongs to the TonB-dependent receptor family.</text>
</comment>
<dbReference type="EMBL" id="CP104562">
    <property type="protein sequence ID" value="UXH77959.1"/>
    <property type="molecule type" value="Genomic_DNA"/>
</dbReference>
<evidence type="ECO:0000256" key="6">
    <source>
        <dbReference type="ARBA" id="ARBA00023077"/>
    </source>
</evidence>
<keyword evidence="6 11" id="KW-0798">TonB box</keyword>
<evidence type="ECO:0000259" key="13">
    <source>
        <dbReference type="Pfam" id="PF00593"/>
    </source>
</evidence>
<keyword evidence="3 10" id="KW-0813">Transport</keyword>
<dbReference type="InterPro" id="IPR039426">
    <property type="entry name" value="TonB-dep_rcpt-like"/>
</dbReference>
<keyword evidence="5 10" id="KW-0812">Transmembrane</keyword>
<dbReference type="PANTHER" id="PTHR47234">
    <property type="match status" value="1"/>
</dbReference>
<dbReference type="InterPro" id="IPR036942">
    <property type="entry name" value="Beta-barrel_TonB_sf"/>
</dbReference>
<comment type="subcellular location">
    <subcellularLocation>
        <location evidence="1 10">Cell outer membrane</location>
        <topology evidence="1 10">Multi-pass membrane protein</topology>
    </subcellularLocation>
</comment>
<keyword evidence="9 10" id="KW-0998">Cell outer membrane</keyword>
<keyword evidence="7 10" id="KW-0472">Membrane</keyword>
<keyword evidence="16" id="KW-1185">Reference proteome</keyword>
<dbReference type="Gene3D" id="2.40.170.20">
    <property type="entry name" value="TonB-dependent receptor, beta-barrel domain"/>
    <property type="match status" value="1"/>
</dbReference>
<dbReference type="InterPro" id="IPR000531">
    <property type="entry name" value="Beta-barrel_TonB"/>
</dbReference>
<evidence type="ECO:0000313" key="16">
    <source>
        <dbReference type="Proteomes" id="UP001064933"/>
    </source>
</evidence>
<dbReference type="Pfam" id="PF07715">
    <property type="entry name" value="Plug"/>
    <property type="match status" value="1"/>
</dbReference>
<evidence type="ECO:0000256" key="4">
    <source>
        <dbReference type="ARBA" id="ARBA00022452"/>
    </source>
</evidence>
<dbReference type="PANTHER" id="PTHR47234:SF2">
    <property type="entry name" value="TONB-DEPENDENT RECEPTOR"/>
    <property type="match status" value="1"/>
</dbReference>
<reference evidence="15" key="1">
    <citation type="submission" date="2022-10" db="EMBL/GenBank/DDBJ databases">
        <title>Characterization and whole genome sequencing of a new Roseateles species, isolated from fresh water.</title>
        <authorList>
            <person name="Guliayeva D.Y."/>
            <person name="Akhremchuk A.E."/>
            <person name="Sikolenko M.A."/>
            <person name="Valentovich L.N."/>
            <person name="Sidarenka A.V."/>
        </authorList>
    </citation>
    <scope>NUCLEOTIDE SEQUENCE</scope>
    <source>
        <strain evidence="15">BIM B-1768</strain>
    </source>
</reference>
<feature type="signal peptide" evidence="12">
    <location>
        <begin position="1"/>
        <end position="24"/>
    </location>
</feature>
<keyword evidence="4 10" id="KW-1134">Transmembrane beta strand</keyword>
<evidence type="ECO:0000259" key="14">
    <source>
        <dbReference type="Pfam" id="PF07715"/>
    </source>
</evidence>
<evidence type="ECO:0000256" key="7">
    <source>
        <dbReference type="ARBA" id="ARBA00023136"/>
    </source>
</evidence>
<dbReference type="Proteomes" id="UP001064933">
    <property type="component" value="Chromosome"/>
</dbReference>
<evidence type="ECO:0000256" key="10">
    <source>
        <dbReference type="PROSITE-ProRule" id="PRU01360"/>
    </source>
</evidence>
<evidence type="ECO:0000256" key="5">
    <source>
        <dbReference type="ARBA" id="ARBA00022692"/>
    </source>
</evidence>